<feature type="signal peptide" evidence="1">
    <location>
        <begin position="1"/>
        <end position="20"/>
    </location>
</feature>
<reference evidence="2 5" key="3">
    <citation type="journal article" date="2017" name="Nat. Microbiol.">
        <title>Natural product diversity associated with the nematode symbionts Photorhabdus and Xenorhabdus.</title>
        <authorList>
            <person name="Tobias N.J."/>
            <person name="Wolff H."/>
            <person name="Djahanschiri B."/>
            <person name="Grundmann F."/>
            <person name="Kronenwerth M."/>
            <person name="Shi Y.M."/>
            <person name="Simonyi S."/>
            <person name="Grun P."/>
            <person name="Shapiro-Ilan D."/>
            <person name="Pidot S.J."/>
            <person name="Stinear T.P."/>
            <person name="Ebersberger I."/>
            <person name="Bode H.B."/>
        </authorList>
    </citation>
    <scope>NUCLEOTIDE SEQUENCE [LARGE SCALE GENOMIC DNA]</scope>
    <source>
        <strain evidence="2 5">DSM 16336</strain>
    </source>
</reference>
<accession>A0A1N6MUI2</accession>
<dbReference type="OrthoDB" id="6198977at2"/>
<dbReference type="RefSeq" id="WP_086952966.1">
    <property type="nucleotide sequence ID" value="NZ_CAWNQC010000262.1"/>
</dbReference>
<dbReference type="Gene3D" id="2.60.120.10">
    <property type="entry name" value="Jelly Rolls"/>
    <property type="match status" value="1"/>
</dbReference>
<keyword evidence="1" id="KW-0732">Signal</keyword>
<dbReference type="EMBL" id="NIBU01000062">
    <property type="protein sequence ID" value="PHM30237.1"/>
    <property type="molecule type" value="Genomic_DNA"/>
</dbReference>
<name>A0A1N6MUI2_9GAMM</name>
<proteinExistence type="predicted"/>
<sequence length="118" mass="13289">MKIFAYAVSVLGLSSSMALACSVERVQHIENKDVKVWITQVCPKDELPYHSHQYPRIVISDKDGELDVIYKSGKKSIIVLKKNIPVYLDKKQGLELHKDVNSGTEPLNLIVVELQNAK</sequence>
<gene>
    <name evidence="2" type="ORF">Xinn_03423</name>
    <name evidence="3" type="ORF">XIS1_150020</name>
</gene>
<dbReference type="AlphaFoldDB" id="A0A1N6MUI2"/>
<evidence type="ECO:0000256" key="1">
    <source>
        <dbReference type="SAM" id="SignalP"/>
    </source>
</evidence>
<feature type="chain" id="PRO_5012275088" description="Lipoprotein" evidence="1">
    <location>
        <begin position="21"/>
        <end position="118"/>
    </location>
</feature>
<dbReference type="Proteomes" id="UP000224871">
    <property type="component" value="Unassembled WGS sequence"/>
</dbReference>
<evidence type="ECO:0000313" key="5">
    <source>
        <dbReference type="Proteomes" id="UP000224871"/>
    </source>
</evidence>
<dbReference type="PROSITE" id="PS51257">
    <property type="entry name" value="PROKAR_LIPOPROTEIN"/>
    <property type="match status" value="1"/>
</dbReference>
<evidence type="ECO:0000313" key="2">
    <source>
        <dbReference type="EMBL" id="PHM30237.1"/>
    </source>
</evidence>
<dbReference type="InterPro" id="IPR014710">
    <property type="entry name" value="RmlC-like_jellyroll"/>
</dbReference>
<evidence type="ECO:0000313" key="3">
    <source>
        <dbReference type="EMBL" id="SIP72472.1"/>
    </source>
</evidence>
<evidence type="ECO:0008006" key="6">
    <source>
        <dbReference type="Google" id="ProtNLM"/>
    </source>
</evidence>
<protein>
    <recommendedName>
        <fullName evidence="6">Lipoprotein</fullName>
    </recommendedName>
</protein>
<keyword evidence="5" id="KW-1185">Reference proteome</keyword>
<reference evidence="4" key="2">
    <citation type="submission" date="2016-12" db="EMBL/GenBank/DDBJ databases">
        <authorList>
            <person name="Gaudriault S."/>
        </authorList>
    </citation>
    <scope>NUCLEOTIDE SEQUENCE [LARGE SCALE GENOMIC DNA]</scope>
    <source>
        <strain evidence="4">HGB1681 (deposited as PTA-6826 in the American Type Culture Collection)</strain>
    </source>
</reference>
<evidence type="ECO:0000313" key="4">
    <source>
        <dbReference type="Proteomes" id="UP000196435"/>
    </source>
</evidence>
<dbReference type="EMBL" id="FTLG01000057">
    <property type="protein sequence ID" value="SIP72472.1"/>
    <property type="molecule type" value="Genomic_DNA"/>
</dbReference>
<organism evidence="3 4">
    <name type="scientific">Xenorhabdus innexi</name>
    <dbReference type="NCBI Taxonomy" id="290109"/>
    <lineage>
        <taxon>Bacteria</taxon>
        <taxon>Pseudomonadati</taxon>
        <taxon>Pseudomonadota</taxon>
        <taxon>Gammaproteobacteria</taxon>
        <taxon>Enterobacterales</taxon>
        <taxon>Morganellaceae</taxon>
        <taxon>Xenorhabdus</taxon>
    </lineage>
</organism>
<reference evidence="3" key="1">
    <citation type="submission" date="2016-12" db="EMBL/GenBank/DDBJ databases">
        <authorList>
            <person name="Song W.-J."/>
            <person name="Kurnit D.M."/>
        </authorList>
    </citation>
    <scope>NUCLEOTIDE SEQUENCE [LARGE SCALE GENOMIC DNA]</scope>
    <source>
        <strain evidence="3">HGB1681</strain>
    </source>
</reference>
<dbReference type="Proteomes" id="UP000196435">
    <property type="component" value="Unassembled WGS sequence"/>
</dbReference>